<evidence type="ECO:0000313" key="2">
    <source>
        <dbReference type="Proteomes" id="UP000001817"/>
    </source>
</evidence>
<dbReference type="AlphaFoldDB" id="Q13J57"/>
<dbReference type="Proteomes" id="UP000001817">
    <property type="component" value="Chromosome 2"/>
</dbReference>
<keyword evidence="2" id="KW-1185">Reference proteome</keyword>
<dbReference type="KEGG" id="bxe:Bxe_B0044"/>
<protein>
    <submittedName>
        <fullName evidence="1">Uncharacterized protein</fullName>
    </submittedName>
</protein>
<dbReference type="STRING" id="266265.Bxe_B0044"/>
<reference evidence="1 2" key="1">
    <citation type="journal article" date="2006" name="Proc. Natl. Acad. Sci. U.S.A.">
        <title>Burkholderia xenovorans LB400 harbors a multi-replicon, 9.73-Mbp genome shaped for versatility.</title>
        <authorList>
            <person name="Chain P.S."/>
            <person name="Denef V.J."/>
            <person name="Konstantinidis K.T."/>
            <person name="Vergez L.M."/>
            <person name="Agullo L."/>
            <person name="Reyes V.L."/>
            <person name="Hauser L."/>
            <person name="Cordova M."/>
            <person name="Gomez L."/>
            <person name="Gonzalez M."/>
            <person name="Land M."/>
            <person name="Lao V."/>
            <person name="Larimer F."/>
            <person name="LiPuma J.J."/>
            <person name="Mahenthiralingam E."/>
            <person name="Malfatti S.A."/>
            <person name="Marx C.J."/>
            <person name="Parnell J.J."/>
            <person name="Ramette A."/>
            <person name="Richardson P."/>
            <person name="Seeger M."/>
            <person name="Smith D."/>
            <person name="Spilker T."/>
            <person name="Sul W.J."/>
            <person name="Tsoi T.V."/>
            <person name="Ulrich L.E."/>
            <person name="Zhulin I.B."/>
            <person name="Tiedje J.M."/>
        </authorList>
    </citation>
    <scope>NUCLEOTIDE SEQUENCE [LARGE SCALE GENOMIC DNA]</scope>
    <source>
        <strain evidence="1 2">LB400</strain>
    </source>
</reference>
<sequence>MILEIRPLFLSASLRLVFSKRLRHVLPDKRAKLLERIICPSGDRTWLSLSLLVSMELSFVREVPSGPWYNFVCQNLMLKPLSMSFASTLSLAQYISL</sequence>
<organism evidence="1 2">
    <name type="scientific">Paraburkholderia xenovorans (strain LB400)</name>
    <dbReference type="NCBI Taxonomy" id="266265"/>
    <lineage>
        <taxon>Bacteria</taxon>
        <taxon>Pseudomonadati</taxon>
        <taxon>Pseudomonadota</taxon>
        <taxon>Betaproteobacteria</taxon>
        <taxon>Burkholderiales</taxon>
        <taxon>Burkholderiaceae</taxon>
        <taxon>Paraburkholderia</taxon>
    </lineage>
</organism>
<proteinExistence type="predicted"/>
<name>Q13J57_PARXL</name>
<gene>
    <name evidence="1" type="ORF">Bxe_B0044</name>
</gene>
<evidence type="ECO:0000313" key="1">
    <source>
        <dbReference type="EMBL" id="ABE35882.1"/>
    </source>
</evidence>
<accession>Q13J57</accession>
<dbReference type="EMBL" id="CP000271">
    <property type="protein sequence ID" value="ABE35882.1"/>
    <property type="molecule type" value="Genomic_DNA"/>
</dbReference>